<name>A0A7S4WK16_9DINO</name>
<evidence type="ECO:0000313" key="2">
    <source>
        <dbReference type="EMBL" id="CAE4669222.1"/>
    </source>
</evidence>
<sequence>MEASKGWITVTLKILATGETQSFPTETGTSVQEVAERLAWKLSMPPEEIRFVQKQGTIYRIMYPHEQVSRNMTVKGIKSFKRLPHKYSHPKAIIGAGHIGLRMAMFLHQRKDFNFIVFDRMFRVGGTSWMYQANSTSKLQTEYGAYHLTYGEEFTIPTDFTTPWPSRNALLDHFERVSNEVGIMPYVRLNTNVKTMEVMSRGREFTGPESLRIERYELTTESMEQGRLKYGKMLTATAETAGEEQTVNVCSICMFPGNLTLPRMETYKGEDAFDGDIGYAMFNEIDYHKLEGENVTIVGHGAFAVENIRTCCEFDVAQIYLVCRRKNLSCPRVASWMSNRSLNPLSNARFMKVMEPMYKLIDLDPWSYHSVQANEKRTTCQINQKARFGIGDIYFLSICTGKCELIEDPLGVKRVSRHEVHLGSGRKLHCKAILKLLGLVGEMDNDRLLKIKEMVGFWPNGDPRRYIVAEPVSVMCSQMGGTSLSPGAYQWSLHGLYFIDFPTDFAAGPVASGILPRHKQDLSDEATPKPAYVVDARHGTQTGMAVGMSTPGLGELEFTSGFIKAVRHRLCHPIKKFIAQAKEDWDHYAKKMIAGGFGADKPYPEYPYTTASVIEFYKEHMEESGEPPQICDPADWALCGSG</sequence>
<protein>
    <submittedName>
        <fullName evidence="2">Uncharacterized protein</fullName>
    </submittedName>
</protein>
<gene>
    <name evidence="2" type="ORF">AMON00008_LOCUS64846</name>
</gene>
<reference evidence="2" key="1">
    <citation type="submission" date="2021-01" db="EMBL/GenBank/DDBJ databases">
        <authorList>
            <person name="Corre E."/>
            <person name="Pelletier E."/>
            <person name="Niang G."/>
            <person name="Scheremetjew M."/>
            <person name="Finn R."/>
            <person name="Kale V."/>
            <person name="Holt S."/>
            <person name="Cochrane G."/>
            <person name="Meng A."/>
            <person name="Brown T."/>
            <person name="Cohen L."/>
        </authorList>
    </citation>
    <scope>NUCLEOTIDE SEQUENCE</scope>
    <source>
        <strain evidence="2">CCMP3105</strain>
    </source>
</reference>
<proteinExistence type="predicted"/>
<dbReference type="InterPro" id="IPR050982">
    <property type="entry name" value="Auxin_biosynth/cation_transpt"/>
</dbReference>
<dbReference type="GO" id="GO:0050660">
    <property type="term" value="F:flavin adenine dinucleotide binding"/>
    <property type="evidence" value="ECO:0007669"/>
    <property type="project" value="TreeGrafter"/>
</dbReference>
<dbReference type="AlphaFoldDB" id="A0A7S4WK16"/>
<evidence type="ECO:0000256" key="1">
    <source>
        <dbReference type="ARBA" id="ARBA00023002"/>
    </source>
</evidence>
<accession>A0A7S4WK16</accession>
<keyword evidence="1" id="KW-0560">Oxidoreductase</keyword>
<dbReference type="PANTHER" id="PTHR43539">
    <property type="entry name" value="FLAVIN-BINDING MONOOXYGENASE-LIKE PROTEIN (AFU_ORTHOLOGUE AFUA_4G09220)"/>
    <property type="match status" value="1"/>
</dbReference>
<dbReference type="PANTHER" id="PTHR43539:SF78">
    <property type="entry name" value="FLAVIN-CONTAINING MONOOXYGENASE"/>
    <property type="match status" value="1"/>
</dbReference>
<dbReference type="GO" id="GO:0004497">
    <property type="term" value="F:monooxygenase activity"/>
    <property type="evidence" value="ECO:0007669"/>
    <property type="project" value="TreeGrafter"/>
</dbReference>
<organism evidence="2">
    <name type="scientific">Alexandrium monilatum</name>
    <dbReference type="NCBI Taxonomy" id="311494"/>
    <lineage>
        <taxon>Eukaryota</taxon>
        <taxon>Sar</taxon>
        <taxon>Alveolata</taxon>
        <taxon>Dinophyceae</taxon>
        <taxon>Gonyaulacales</taxon>
        <taxon>Pyrocystaceae</taxon>
        <taxon>Alexandrium</taxon>
    </lineage>
</organism>
<dbReference type="InterPro" id="IPR036188">
    <property type="entry name" value="FAD/NAD-bd_sf"/>
</dbReference>
<dbReference type="SUPFAM" id="SSF51905">
    <property type="entry name" value="FAD/NAD(P)-binding domain"/>
    <property type="match status" value="1"/>
</dbReference>
<dbReference type="EMBL" id="HBNR01090363">
    <property type="protein sequence ID" value="CAE4669222.1"/>
    <property type="molecule type" value="Transcribed_RNA"/>
</dbReference>
<dbReference type="Gene3D" id="3.50.50.60">
    <property type="entry name" value="FAD/NAD(P)-binding domain"/>
    <property type="match status" value="1"/>
</dbReference>